<evidence type="ECO:0008006" key="3">
    <source>
        <dbReference type="Google" id="ProtNLM"/>
    </source>
</evidence>
<accession>A0ABY1NPP7</accession>
<protein>
    <recommendedName>
        <fullName evidence="3">Thioredoxin</fullName>
    </recommendedName>
</protein>
<organism evidence="1 2">
    <name type="scientific">Desulfurobacterium pacificum</name>
    <dbReference type="NCBI Taxonomy" id="240166"/>
    <lineage>
        <taxon>Bacteria</taxon>
        <taxon>Pseudomonadati</taxon>
        <taxon>Aquificota</taxon>
        <taxon>Aquificia</taxon>
        <taxon>Desulfurobacteriales</taxon>
        <taxon>Desulfurobacteriaceae</taxon>
        <taxon>Desulfurobacterium</taxon>
    </lineage>
</organism>
<proteinExistence type="predicted"/>
<evidence type="ECO:0000313" key="1">
    <source>
        <dbReference type="EMBL" id="SMP14023.1"/>
    </source>
</evidence>
<name>A0ABY1NPP7_9BACT</name>
<evidence type="ECO:0000313" key="2">
    <source>
        <dbReference type="Proteomes" id="UP001157911"/>
    </source>
</evidence>
<dbReference type="EMBL" id="FXUB01000003">
    <property type="protein sequence ID" value="SMP14023.1"/>
    <property type="molecule type" value="Genomic_DNA"/>
</dbReference>
<dbReference type="InterPro" id="IPR047708">
    <property type="entry name" value="CD1871A-like"/>
</dbReference>
<dbReference type="RefSeq" id="WP_283400708.1">
    <property type="nucleotide sequence ID" value="NZ_FXUB01000003.1"/>
</dbReference>
<keyword evidence="2" id="KW-1185">Reference proteome</keyword>
<comment type="caution">
    <text evidence="1">The sequence shown here is derived from an EMBL/GenBank/DDBJ whole genome shotgun (WGS) entry which is preliminary data.</text>
</comment>
<reference evidence="1 2" key="1">
    <citation type="submission" date="2017-05" db="EMBL/GenBank/DDBJ databases">
        <authorList>
            <person name="Varghese N."/>
            <person name="Submissions S."/>
        </authorList>
    </citation>
    <scope>NUCLEOTIDE SEQUENCE [LARGE SCALE GENOMIC DNA]</scope>
    <source>
        <strain evidence="1 2">DSM 15522</strain>
    </source>
</reference>
<dbReference type="Proteomes" id="UP001157911">
    <property type="component" value="Unassembled WGS sequence"/>
</dbReference>
<gene>
    <name evidence="1" type="ORF">SAMN06265339_1249</name>
</gene>
<dbReference type="NCBIfam" id="NF040920">
    <property type="entry name" value="CD1871A_fam"/>
    <property type="match status" value="1"/>
</dbReference>
<sequence length="50" mass="5435">MQLKARIKKVVAGGIFLLAVLLIVVGIIRGDAWTVWNNAKILCLTCIGIK</sequence>